<dbReference type="SMART" id="SM00228">
    <property type="entry name" value="PDZ"/>
    <property type="match status" value="6"/>
</dbReference>
<comment type="subcellular location">
    <subcellularLocation>
        <location evidence="1">Membrane</location>
        <topology evidence="1">Peripheral membrane protein</topology>
    </subcellularLocation>
</comment>
<comment type="caution">
    <text evidence="8">The sequence shown here is derived from an EMBL/GenBank/DDBJ whole genome shotgun (WGS) entry which is preliminary data.</text>
</comment>
<dbReference type="PANTHER" id="PTHR10316">
    <property type="entry name" value="MEMBRANE ASSOCIATED GUANYLATE KINASE-RELATED"/>
    <property type="match status" value="1"/>
</dbReference>
<reference evidence="8 9" key="1">
    <citation type="submission" date="2024-04" db="EMBL/GenBank/DDBJ databases">
        <authorList>
            <person name="Rising A."/>
            <person name="Reimegard J."/>
            <person name="Sonavane S."/>
            <person name="Akerstrom W."/>
            <person name="Nylinder S."/>
            <person name="Hedman E."/>
            <person name="Kallberg Y."/>
        </authorList>
    </citation>
    <scope>NUCLEOTIDE SEQUENCE [LARGE SCALE GENOMIC DNA]</scope>
</reference>
<feature type="region of interest" description="Disordered" evidence="4">
    <location>
        <begin position="525"/>
        <end position="554"/>
    </location>
</feature>
<evidence type="ECO:0000256" key="2">
    <source>
        <dbReference type="ARBA" id="ARBA00022737"/>
    </source>
</evidence>
<feature type="region of interest" description="Disordered" evidence="4">
    <location>
        <begin position="913"/>
        <end position="994"/>
    </location>
</feature>
<feature type="compositionally biased region" description="Polar residues" evidence="4">
    <location>
        <begin position="960"/>
        <end position="975"/>
    </location>
</feature>
<dbReference type="InterPro" id="IPR001478">
    <property type="entry name" value="PDZ"/>
</dbReference>
<feature type="region of interest" description="Disordered" evidence="4">
    <location>
        <begin position="388"/>
        <end position="485"/>
    </location>
</feature>
<feature type="compositionally biased region" description="Polar residues" evidence="4">
    <location>
        <begin position="913"/>
        <end position="934"/>
    </location>
</feature>
<feature type="domain" description="WW" evidence="5">
    <location>
        <begin position="345"/>
        <end position="378"/>
    </location>
</feature>
<dbReference type="InterPro" id="IPR036034">
    <property type="entry name" value="PDZ_sf"/>
</dbReference>
<dbReference type="Proteomes" id="UP001497382">
    <property type="component" value="Unassembled WGS sequence"/>
</dbReference>
<dbReference type="PROSITE" id="PS50106">
    <property type="entry name" value="PDZ"/>
    <property type="match status" value="5"/>
</dbReference>
<dbReference type="Pfam" id="PF00595">
    <property type="entry name" value="PDZ"/>
    <property type="match status" value="4"/>
</dbReference>
<evidence type="ECO:0000256" key="4">
    <source>
        <dbReference type="SAM" id="MobiDB-lite"/>
    </source>
</evidence>
<dbReference type="InterPro" id="IPR020590">
    <property type="entry name" value="Guanylate_kinase_CS"/>
</dbReference>
<feature type="domain" description="PDZ" evidence="7">
    <location>
        <begin position="1456"/>
        <end position="1539"/>
    </location>
</feature>
<dbReference type="SMART" id="SM00072">
    <property type="entry name" value="GuKc"/>
    <property type="match status" value="1"/>
</dbReference>
<dbReference type="CDD" id="cd00201">
    <property type="entry name" value="WW"/>
    <property type="match status" value="2"/>
</dbReference>
<dbReference type="SMART" id="SM00456">
    <property type="entry name" value="WW"/>
    <property type="match status" value="2"/>
</dbReference>
<dbReference type="CDD" id="cd06735">
    <property type="entry name" value="PDZ5_MAGI-1_3-like"/>
    <property type="match status" value="1"/>
</dbReference>
<feature type="domain" description="PDZ" evidence="7">
    <location>
        <begin position="604"/>
        <end position="675"/>
    </location>
</feature>
<dbReference type="FunFam" id="2.30.42.10:FF:000144">
    <property type="entry name" value="Membrane associated guanylate kinase, WW and PDZ domain containing 2"/>
    <property type="match status" value="1"/>
</dbReference>
<dbReference type="Gene3D" id="3.30.63.10">
    <property type="entry name" value="Guanylate Kinase phosphate binding domain"/>
    <property type="match status" value="1"/>
</dbReference>
<dbReference type="Pfam" id="PF00397">
    <property type="entry name" value="WW"/>
    <property type="match status" value="1"/>
</dbReference>
<dbReference type="Pfam" id="PF00625">
    <property type="entry name" value="Guanylate_kin"/>
    <property type="match status" value="1"/>
</dbReference>
<evidence type="ECO:0000313" key="9">
    <source>
        <dbReference type="Proteomes" id="UP001497382"/>
    </source>
</evidence>
<evidence type="ECO:0000256" key="1">
    <source>
        <dbReference type="ARBA" id="ARBA00004170"/>
    </source>
</evidence>
<evidence type="ECO:0000259" key="7">
    <source>
        <dbReference type="PROSITE" id="PS50106"/>
    </source>
</evidence>
<dbReference type="GO" id="GO:0007165">
    <property type="term" value="P:signal transduction"/>
    <property type="evidence" value="ECO:0007669"/>
    <property type="project" value="TreeGrafter"/>
</dbReference>
<protein>
    <submittedName>
        <fullName evidence="8">Uncharacterized protein</fullName>
    </submittedName>
</protein>
<keyword evidence="2" id="KW-0677">Repeat</keyword>
<feature type="compositionally biased region" description="Polar residues" evidence="4">
    <location>
        <begin position="209"/>
        <end position="220"/>
    </location>
</feature>
<dbReference type="CDD" id="cd06734">
    <property type="entry name" value="PDZ4_MAGI-1_3-like"/>
    <property type="match status" value="1"/>
</dbReference>
<evidence type="ECO:0000259" key="5">
    <source>
        <dbReference type="PROSITE" id="PS50020"/>
    </source>
</evidence>
<feature type="domain" description="WW" evidence="5">
    <location>
        <begin position="298"/>
        <end position="331"/>
    </location>
</feature>
<dbReference type="InterPro" id="IPR001202">
    <property type="entry name" value="WW_dom"/>
</dbReference>
<feature type="region of interest" description="Disordered" evidence="4">
    <location>
        <begin position="208"/>
        <end position="242"/>
    </location>
</feature>
<feature type="region of interest" description="Disordered" evidence="4">
    <location>
        <begin position="1005"/>
        <end position="1024"/>
    </location>
</feature>
<feature type="compositionally biased region" description="Polar residues" evidence="4">
    <location>
        <begin position="525"/>
        <end position="536"/>
    </location>
</feature>
<feature type="domain" description="PDZ" evidence="7">
    <location>
        <begin position="803"/>
        <end position="866"/>
    </location>
</feature>
<dbReference type="Gene3D" id="2.20.70.10">
    <property type="match status" value="2"/>
</dbReference>
<dbReference type="InterPro" id="IPR008144">
    <property type="entry name" value="Guanylate_kin-like_dom"/>
</dbReference>
<evidence type="ECO:0000313" key="8">
    <source>
        <dbReference type="EMBL" id="CAL1297087.1"/>
    </source>
</evidence>
<dbReference type="InterPro" id="IPR036020">
    <property type="entry name" value="WW_dom_sf"/>
</dbReference>
<dbReference type="FunFam" id="3.30.63.10:FF:000003">
    <property type="entry name" value="Membrane-associated guanylate kinase, WW and PDZ domain-containing protein 3 isoform 1"/>
    <property type="match status" value="1"/>
</dbReference>
<dbReference type="SUPFAM" id="SSF50156">
    <property type="entry name" value="PDZ domain-like"/>
    <property type="match status" value="6"/>
</dbReference>
<dbReference type="PROSITE" id="PS50052">
    <property type="entry name" value="GUANYLATE_KINASE_2"/>
    <property type="match status" value="1"/>
</dbReference>
<gene>
    <name evidence="8" type="ORF">LARSCL_LOCUS20091</name>
</gene>
<dbReference type="SUPFAM" id="SSF51045">
    <property type="entry name" value="WW domain"/>
    <property type="match status" value="2"/>
</dbReference>
<sequence>MLRSSAKRPITPNKLEAETNLLHGHWSKAVYESFLTSSSDDTLDLTIEGGSDNGQFPFIGYVPTTNRSVSKGDILLEVQGQKIAGYTQRDVVNVLKHYMRNGNSVQVKAVKSGYLTKDLRNFLNTRFQKGSVDHDLQNTIRDNLYQRTVPCTTRPPRVGEISGVDYTFLSVEEFIALERSGSLLESGVYEGNHYGTPMPPKDNFHSPMKRSNSIGPSNSLVLPGAHASSEGKRRRNRSNVEAMASKTADISEFSVPVMSSNTRSSTPVSGFSYLGYQNCNSVTTTDSLQCASAVCDLGPLPENWERAFTSNGEPYFIDHNTGTSQWLDPRLSRIQKKTIEDCGDDELPFGWERIDDPHYGTYYIDHVNRRTQYENPVIQARKGNDNVSAADISHSSSSWHRHSDQTNHSNHAPSLLADARSGQWTRNSSLTQTSNCSNSNDPNPLASTNNSESFLIASSSDGNSSSSKPPPPLSSPPNNISSSPAATHRFPYLHCIPCLNEKHEPSKHLADGKVTEGNMVIGNGTVTSNPSASDSGSKMCDGLKGQSSVSTERSLTPGRQSFFQNSGSNDLSHRLSGISGHNSASKSNNFFTRNPEELCGTFITTSLIKSSRGLGFTIVGGGSGSVGEEFLQIKDVVPNGPAWCNGKLLTGDVLVRVNGECVLGYTHENIIALFQTIPAGEVVQLEVCRGYSLPFDPSDPNTEIVTTVAVSLANSSLPSNPNVYSFRSDNCHLPNRSTDNCAKPTDSMTRAVKSMPDLSSKLSDVYHPSRHNSAGLLNPFAEDMPNHVPVSVHSSFVMPEFLTVEIIKGAAGFGFTIADSSYGQKVKKILDRPRCKQLQENDLLCAINGHDVRALPHTDVVQLLKDCPCNEAAEIIVQRGGFFSPARNKGRSKRLSEEVAQYNSGTLIHSPSFNNSHLRLNGKSNGSSYRSKTPTAELYSSRDKEPVMVARPKTPLVDTRNWSMSSSDHQNNNGNKFMPSSDHAENPFYNPTSADYSISNRDLLECSPERHGNPSWYSDQGRGRDWHNHNYRDTSHLNEDDDSFSKTFVNSPVSDNAQQSFTPGLLSRSTSHETPQKPSIETNKYFNNYDSWREIHRHDSNVNNFMFQPLPNGNNSGLFNNSLFSLNEDRFSIRNSNSNFMHNQPFYSSNVPTYHMQNLSLSNIGSSGINSVKDSMQYNDMYSSTIQKHFPVPASSNTSRMDPLIPRKHGTSFEHEQPMPYFSSDYRNAYQNSLYKVDESKESSINYVDLTVTLHRQENGFGFRIIGGTEEGSQVAVGHIVPGGAADLDGTLKSGDEIVGVDGQCVLNSPHHHVVQLMSAAAENEKVTLNIRRPLFTTENSSKPTDVTGPYDVTVTRNASEGFGFVIISSKSKSGSTIGRIIEGSPAERCGQLHVGDTILAVNGISIINMSHGEIVNLIKDCGYSVTLTIDDESSTASLSQKGEDASLDQEEFYQTVFLQRGTKGFGFSIRGGKEFHNMPLFVLRIAENGPAQQDGKLKVGDQIIEINGVCTKDMTHAEAIELIRKEGNSVRLLIKRTNYTHGNLE</sequence>
<dbReference type="FunFam" id="2.30.42.10:FF:000005">
    <property type="entry name" value="Membrane associated guanylate kinase, WW and PDZ domain containing 1"/>
    <property type="match status" value="1"/>
</dbReference>
<evidence type="ECO:0000259" key="6">
    <source>
        <dbReference type="PROSITE" id="PS50052"/>
    </source>
</evidence>
<keyword evidence="3" id="KW-0472">Membrane</keyword>
<evidence type="ECO:0000256" key="3">
    <source>
        <dbReference type="ARBA" id="ARBA00023136"/>
    </source>
</evidence>
<dbReference type="PROSITE" id="PS01159">
    <property type="entry name" value="WW_DOMAIN_1"/>
    <property type="match status" value="2"/>
</dbReference>
<feature type="domain" description="PDZ" evidence="7">
    <location>
        <begin position="1251"/>
        <end position="1333"/>
    </location>
</feature>
<dbReference type="FunFam" id="2.20.70.10:FF:000001">
    <property type="entry name" value="Membrane-associated guanylate kinase, WW and PDZ domain-containing protein 1"/>
    <property type="match status" value="1"/>
</dbReference>
<dbReference type="CDD" id="cd06732">
    <property type="entry name" value="PDZ2_MAGI-1_3-like"/>
    <property type="match status" value="1"/>
</dbReference>
<dbReference type="GO" id="GO:0005737">
    <property type="term" value="C:cytoplasm"/>
    <property type="evidence" value="ECO:0007669"/>
    <property type="project" value="TreeGrafter"/>
</dbReference>
<name>A0AAV2BMA1_9ARAC</name>
<feature type="region of interest" description="Disordered" evidence="4">
    <location>
        <begin position="1036"/>
        <end position="1080"/>
    </location>
</feature>
<feature type="domain" description="PDZ" evidence="7">
    <location>
        <begin position="1352"/>
        <end position="1434"/>
    </location>
</feature>
<feature type="compositionally biased region" description="Polar residues" evidence="4">
    <location>
        <begin position="1045"/>
        <end position="1069"/>
    </location>
</feature>
<dbReference type="CDD" id="cd06733">
    <property type="entry name" value="PDZ3_MAGI-1_3-like"/>
    <property type="match status" value="1"/>
</dbReference>
<keyword evidence="9" id="KW-1185">Reference proteome</keyword>
<dbReference type="GO" id="GO:0016020">
    <property type="term" value="C:membrane"/>
    <property type="evidence" value="ECO:0007669"/>
    <property type="project" value="UniProtKB-SubCell"/>
</dbReference>
<dbReference type="Gene3D" id="2.30.42.10">
    <property type="match status" value="5"/>
</dbReference>
<dbReference type="PANTHER" id="PTHR10316:SF40">
    <property type="entry name" value="LD27118P"/>
    <property type="match status" value="1"/>
</dbReference>
<organism evidence="8 9">
    <name type="scientific">Larinioides sclopetarius</name>
    <dbReference type="NCBI Taxonomy" id="280406"/>
    <lineage>
        <taxon>Eukaryota</taxon>
        <taxon>Metazoa</taxon>
        <taxon>Ecdysozoa</taxon>
        <taxon>Arthropoda</taxon>
        <taxon>Chelicerata</taxon>
        <taxon>Arachnida</taxon>
        <taxon>Araneae</taxon>
        <taxon>Araneomorphae</taxon>
        <taxon>Entelegynae</taxon>
        <taxon>Araneoidea</taxon>
        <taxon>Araneidae</taxon>
        <taxon>Larinioides</taxon>
    </lineage>
</organism>
<proteinExistence type="predicted"/>
<dbReference type="FunFam" id="2.30.42.10:FF:000232">
    <property type="entry name" value="Uncharacterized protein, isoform A"/>
    <property type="match status" value="1"/>
</dbReference>
<dbReference type="SUPFAM" id="SSF52540">
    <property type="entry name" value="P-loop containing nucleoside triphosphate hydrolases"/>
    <property type="match status" value="1"/>
</dbReference>
<dbReference type="PROSITE" id="PS00856">
    <property type="entry name" value="GUANYLATE_KINASE_1"/>
    <property type="match status" value="1"/>
</dbReference>
<feature type="compositionally biased region" description="Polar residues" evidence="4">
    <location>
        <begin position="545"/>
        <end position="554"/>
    </location>
</feature>
<dbReference type="EMBL" id="CAXIEN010000413">
    <property type="protein sequence ID" value="CAL1297087.1"/>
    <property type="molecule type" value="Genomic_DNA"/>
</dbReference>
<feature type="compositionally biased region" description="Polar residues" evidence="4">
    <location>
        <begin position="422"/>
        <end position="457"/>
    </location>
</feature>
<accession>A0AAV2BMA1</accession>
<dbReference type="PROSITE" id="PS50020">
    <property type="entry name" value="WW_DOMAIN_2"/>
    <property type="match status" value="2"/>
</dbReference>
<dbReference type="InterPro" id="IPR027417">
    <property type="entry name" value="P-loop_NTPase"/>
</dbReference>
<feature type="domain" description="Guanylate kinase-like" evidence="6">
    <location>
        <begin position="103"/>
        <end position="196"/>
    </location>
</feature>
<dbReference type="InterPro" id="IPR008145">
    <property type="entry name" value="GK/Ca_channel_bsu"/>
</dbReference>
<feature type="compositionally biased region" description="Low complexity" evidence="4">
    <location>
        <begin position="458"/>
        <end position="467"/>
    </location>
</feature>